<evidence type="ECO:0000256" key="3">
    <source>
        <dbReference type="ARBA" id="ARBA00023136"/>
    </source>
</evidence>
<sequence length="133" mass="13289">MANTIRPLISGTVVLLAAALAGCVSGGPSGGGRPVAAAPSGVEGTWMDSTGGVSTLSGGVFQTVASDTGEKLSEGSYAQTSANAVSIKGISLARQRRNLPAEVAFNCLLVDPNQLNCTTSSGQNLVLRRRGAA</sequence>
<dbReference type="Proteomes" id="UP000680348">
    <property type="component" value="Unassembled WGS sequence"/>
</dbReference>
<feature type="chain" id="PRO_5037877937" description="Outer membrane lipoprotein" evidence="8">
    <location>
        <begin position="27"/>
        <end position="133"/>
    </location>
</feature>
<dbReference type="EMBL" id="JAGWCR010000009">
    <property type="protein sequence ID" value="MBS3650399.1"/>
    <property type="molecule type" value="Genomic_DNA"/>
</dbReference>
<gene>
    <name evidence="9" type="ORF">KEU06_17425</name>
</gene>
<comment type="subcellular location">
    <subcellularLocation>
        <location evidence="1">Cell outer membrane</location>
        <topology evidence="1">Lipid-anchor</topology>
    </subcellularLocation>
</comment>
<dbReference type="AlphaFoldDB" id="A0A942DYP1"/>
<keyword evidence="5" id="KW-0998">Cell outer membrane</keyword>
<evidence type="ECO:0000256" key="4">
    <source>
        <dbReference type="ARBA" id="ARBA00023139"/>
    </source>
</evidence>
<feature type="signal peptide" evidence="8">
    <location>
        <begin position="1"/>
        <end position="26"/>
    </location>
</feature>
<keyword evidence="4" id="KW-0564">Palmitate</keyword>
<keyword evidence="6" id="KW-0449">Lipoprotein</keyword>
<evidence type="ECO:0000256" key="5">
    <source>
        <dbReference type="ARBA" id="ARBA00023237"/>
    </source>
</evidence>
<comment type="similarity">
    <text evidence="7">Belongs to the rhizobiaceae omp10 lipoprotein family.</text>
</comment>
<evidence type="ECO:0000313" key="9">
    <source>
        <dbReference type="EMBL" id="MBS3650399.1"/>
    </source>
</evidence>
<proteinExistence type="inferred from homology"/>
<keyword evidence="2 8" id="KW-0732">Signal</keyword>
<evidence type="ECO:0000256" key="7">
    <source>
        <dbReference type="ARBA" id="ARBA00044505"/>
    </source>
</evidence>
<protein>
    <recommendedName>
        <fullName evidence="11">Outer membrane lipoprotein</fullName>
    </recommendedName>
</protein>
<dbReference type="RefSeq" id="WP_188255958.1">
    <property type="nucleotide sequence ID" value="NZ_JABVCF010000009.1"/>
</dbReference>
<dbReference type="PROSITE" id="PS51257">
    <property type="entry name" value="PROKAR_LIPOPROTEIN"/>
    <property type="match status" value="1"/>
</dbReference>
<reference evidence="9" key="1">
    <citation type="submission" date="2021-04" db="EMBL/GenBank/DDBJ databases">
        <title>Pseudaminobacter soli sp. nov., isolated from paddy soil contaminated by heavy metals.</title>
        <authorList>
            <person name="Zhang K."/>
        </authorList>
    </citation>
    <scope>NUCLEOTIDE SEQUENCE</scope>
    <source>
        <strain evidence="9">19-2017</strain>
    </source>
</reference>
<evidence type="ECO:0000256" key="2">
    <source>
        <dbReference type="ARBA" id="ARBA00022729"/>
    </source>
</evidence>
<name>A0A942DYP1_9HYPH</name>
<evidence type="ECO:0000313" key="10">
    <source>
        <dbReference type="Proteomes" id="UP000680348"/>
    </source>
</evidence>
<accession>A0A942DYP1</accession>
<dbReference type="Pfam" id="PF26368">
    <property type="entry name" value="OMP10"/>
    <property type="match status" value="1"/>
</dbReference>
<organism evidence="9 10">
    <name type="scientific">Pseudaminobacter soli</name>
    <name type="common">ex Zhang et al. 2022</name>
    <dbReference type="NCBI Taxonomy" id="2831468"/>
    <lineage>
        <taxon>Bacteria</taxon>
        <taxon>Pseudomonadati</taxon>
        <taxon>Pseudomonadota</taxon>
        <taxon>Alphaproteobacteria</taxon>
        <taxon>Hyphomicrobiales</taxon>
        <taxon>Phyllobacteriaceae</taxon>
        <taxon>Pseudaminobacter</taxon>
    </lineage>
</organism>
<comment type="caution">
    <text evidence="9">The sequence shown here is derived from an EMBL/GenBank/DDBJ whole genome shotgun (WGS) entry which is preliminary data.</text>
</comment>
<dbReference type="InterPro" id="IPR049857">
    <property type="entry name" value="Omp10-like"/>
</dbReference>
<keyword evidence="10" id="KW-1185">Reference proteome</keyword>
<evidence type="ECO:0000256" key="8">
    <source>
        <dbReference type="SAM" id="SignalP"/>
    </source>
</evidence>
<evidence type="ECO:0000256" key="6">
    <source>
        <dbReference type="ARBA" id="ARBA00023288"/>
    </source>
</evidence>
<keyword evidence="3" id="KW-0472">Membrane</keyword>
<evidence type="ECO:0008006" key="11">
    <source>
        <dbReference type="Google" id="ProtNLM"/>
    </source>
</evidence>
<evidence type="ECO:0000256" key="1">
    <source>
        <dbReference type="ARBA" id="ARBA00004459"/>
    </source>
</evidence>